<evidence type="ECO:0000259" key="7">
    <source>
        <dbReference type="PROSITE" id="PS50127"/>
    </source>
</evidence>
<protein>
    <recommendedName>
        <fullName evidence="7">UBC core domain-containing protein</fullName>
    </recommendedName>
</protein>
<evidence type="ECO:0000256" key="3">
    <source>
        <dbReference type="ARBA" id="ARBA00022679"/>
    </source>
</evidence>
<keyword evidence="5" id="KW-0833">Ubl conjugation pathway</keyword>
<dbReference type="PANTHER" id="PTHR24068">
    <property type="entry name" value="UBIQUITIN-CONJUGATING ENZYME E2"/>
    <property type="match status" value="1"/>
</dbReference>
<name>A0A8I6XWM3_HORVV</name>
<dbReference type="EnsemblPlants" id="HORVU.MOREX.r3.6HG0610670.1">
    <property type="protein sequence ID" value="HORVU.MOREX.r3.6HG0610670.1"/>
    <property type="gene ID" value="HORVU.MOREX.r3.6HG0610670"/>
</dbReference>
<dbReference type="InterPro" id="IPR000608">
    <property type="entry name" value="UBC"/>
</dbReference>
<dbReference type="OrthoDB" id="9978460at2759"/>
<dbReference type="Gene3D" id="3.10.110.10">
    <property type="entry name" value="Ubiquitin Conjugating Enzyme"/>
    <property type="match status" value="1"/>
</dbReference>
<sequence>MPESDWATRRIRKELKLLWIDPPAFCRPGPAPVTDLFHWEVVIDGPDGSPYSGGTFPVDVAYPKDYPFKPIKLTFKTKVYHPNIGPEGKMALDIFGSEWRPSLTVSTALLSVVSVLYDPLLDRPVRRDAARLYKRERGLFEHKARDWTRRYASAPVASFYPAVEETSDEAAAAAAAASRAVARRRSCGAGQQWRSFAARLPCIQP</sequence>
<reference evidence="8" key="3">
    <citation type="submission" date="2022-01" db="UniProtKB">
        <authorList>
            <consortium name="EnsemblPlants"/>
        </authorList>
    </citation>
    <scope>IDENTIFICATION</scope>
    <source>
        <strain evidence="8">subsp. vulgare</strain>
    </source>
</reference>
<keyword evidence="9" id="KW-1185">Reference proteome</keyword>
<keyword evidence="3" id="KW-0808">Transferase</keyword>
<dbReference type="Gramene" id="HORVU.MOREX.r3.6HG0610670.1">
    <property type="protein sequence ID" value="HORVU.MOREX.r3.6HG0610670.1"/>
    <property type="gene ID" value="HORVU.MOREX.r3.6HG0610670"/>
</dbReference>
<dbReference type="PROSITE" id="PS50127">
    <property type="entry name" value="UBC_2"/>
    <property type="match status" value="1"/>
</dbReference>
<dbReference type="Gramene" id="HORVU.MOREX.r2.6HG0506390.1">
    <property type="protein sequence ID" value="HORVU.MOREX.r2.6HG0506390.1"/>
    <property type="gene ID" value="HORVU.MOREX.r2.6HG0506390"/>
</dbReference>
<dbReference type="SMR" id="A0A8I6XWM3"/>
<feature type="domain" description="UBC core" evidence="7">
    <location>
        <begin position="6"/>
        <end position="153"/>
    </location>
</feature>
<dbReference type="GO" id="GO:0000209">
    <property type="term" value="P:protein polyubiquitination"/>
    <property type="evidence" value="ECO:0000318"/>
    <property type="project" value="GO_Central"/>
</dbReference>
<dbReference type="GeneID" id="123405274"/>
<keyword evidence="6" id="KW-0067">ATP-binding</keyword>
<keyword evidence="4" id="KW-0547">Nucleotide-binding</keyword>
<dbReference type="GO" id="GO:0061631">
    <property type="term" value="F:ubiquitin conjugating enzyme activity"/>
    <property type="evidence" value="ECO:0000318"/>
    <property type="project" value="GO_Central"/>
</dbReference>
<dbReference type="KEGG" id="hvg:123405274"/>
<comment type="pathway">
    <text evidence="2">Protein modification; protein ubiquitination.</text>
</comment>
<dbReference type="GO" id="GO:0006511">
    <property type="term" value="P:ubiquitin-dependent protein catabolic process"/>
    <property type="evidence" value="ECO:0000318"/>
    <property type="project" value="GO_Central"/>
</dbReference>
<reference evidence="8" key="2">
    <citation type="submission" date="2020-10" db="EMBL/GenBank/DDBJ databases">
        <authorList>
            <person name="Scholz U."/>
            <person name="Mascher M."/>
            <person name="Fiebig A."/>
        </authorList>
    </citation>
    <scope>NUCLEOTIDE SEQUENCE [LARGE SCALE GENOMIC DNA]</scope>
    <source>
        <strain evidence="8">cv. Morex</strain>
    </source>
</reference>
<evidence type="ECO:0000256" key="5">
    <source>
        <dbReference type="ARBA" id="ARBA00022786"/>
    </source>
</evidence>
<dbReference type="AlphaFoldDB" id="A0A8I6XWM3"/>
<evidence type="ECO:0000256" key="6">
    <source>
        <dbReference type="ARBA" id="ARBA00022840"/>
    </source>
</evidence>
<reference evidence="9" key="1">
    <citation type="journal article" date="2012" name="Nature">
        <title>A physical, genetic and functional sequence assembly of the barley genome.</title>
        <authorList>
            <consortium name="The International Barley Genome Sequencing Consortium"/>
            <person name="Mayer K.F."/>
            <person name="Waugh R."/>
            <person name="Brown J.W."/>
            <person name="Schulman A."/>
            <person name="Langridge P."/>
            <person name="Platzer M."/>
            <person name="Fincher G.B."/>
            <person name="Muehlbauer G.J."/>
            <person name="Sato K."/>
            <person name="Close T.J."/>
            <person name="Wise R.P."/>
            <person name="Stein N."/>
        </authorList>
    </citation>
    <scope>NUCLEOTIDE SEQUENCE [LARGE SCALE GENOMIC DNA]</scope>
    <source>
        <strain evidence="9">cv. Morex</strain>
    </source>
</reference>
<dbReference type="SMART" id="SM00212">
    <property type="entry name" value="UBCc"/>
    <property type="match status" value="1"/>
</dbReference>
<dbReference type="RefSeq" id="XP_044954959.1">
    <property type="nucleotide sequence ID" value="XM_045099024.1"/>
</dbReference>
<dbReference type="Pfam" id="PF00179">
    <property type="entry name" value="UQ_con"/>
    <property type="match status" value="1"/>
</dbReference>
<evidence type="ECO:0000313" key="9">
    <source>
        <dbReference type="Proteomes" id="UP000011116"/>
    </source>
</evidence>
<evidence type="ECO:0000256" key="2">
    <source>
        <dbReference type="ARBA" id="ARBA00004906"/>
    </source>
</evidence>
<dbReference type="FunFam" id="3.10.110.10:FF:000101">
    <property type="entry name" value="Ubiquitin-conjugating enzyme E2 D2"/>
    <property type="match status" value="1"/>
</dbReference>
<comment type="catalytic activity">
    <reaction evidence="1">
        <text>S-ubiquitinyl-[E1 ubiquitin-activating enzyme]-L-cysteine + [E2 ubiquitin-conjugating enzyme]-L-cysteine = [E1 ubiquitin-activating enzyme]-L-cysteine + S-ubiquitinyl-[E2 ubiquitin-conjugating enzyme]-L-cysteine.</text>
        <dbReference type="EC" id="2.3.2.23"/>
    </reaction>
</comment>
<proteinExistence type="predicted"/>
<accession>A0A8I6XWM3</accession>
<dbReference type="InterPro" id="IPR016135">
    <property type="entry name" value="UBQ-conjugating_enzyme/RWD"/>
</dbReference>
<evidence type="ECO:0000256" key="4">
    <source>
        <dbReference type="ARBA" id="ARBA00022741"/>
    </source>
</evidence>
<gene>
    <name evidence="8" type="primary">LOC123405274</name>
</gene>
<evidence type="ECO:0000256" key="1">
    <source>
        <dbReference type="ARBA" id="ARBA00000485"/>
    </source>
</evidence>
<dbReference type="Proteomes" id="UP000011116">
    <property type="component" value="Chromosome 6H"/>
</dbReference>
<dbReference type="SUPFAM" id="SSF54495">
    <property type="entry name" value="UBC-like"/>
    <property type="match status" value="1"/>
</dbReference>
<organism evidence="8 9">
    <name type="scientific">Hordeum vulgare subsp. vulgare</name>
    <name type="common">Domesticated barley</name>
    <dbReference type="NCBI Taxonomy" id="112509"/>
    <lineage>
        <taxon>Eukaryota</taxon>
        <taxon>Viridiplantae</taxon>
        <taxon>Streptophyta</taxon>
        <taxon>Embryophyta</taxon>
        <taxon>Tracheophyta</taxon>
        <taxon>Spermatophyta</taxon>
        <taxon>Magnoliopsida</taxon>
        <taxon>Liliopsida</taxon>
        <taxon>Poales</taxon>
        <taxon>Poaceae</taxon>
        <taxon>BOP clade</taxon>
        <taxon>Pooideae</taxon>
        <taxon>Triticodae</taxon>
        <taxon>Triticeae</taxon>
        <taxon>Hordeinae</taxon>
        <taxon>Hordeum</taxon>
    </lineage>
</organism>
<evidence type="ECO:0000313" key="8">
    <source>
        <dbReference type="EnsemblPlants" id="HORVU.MOREX.r3.6HG0610670.1"/>
    </source>
</evidence>
<dbReference type="GO" id="GO:0005524">
    <property type="term" value="F:ATP binding"/>
    <property type="evidence" value="ECO:0007669"/>
    <property type="project" value="UniProtKB-KW"/>
</dbReference>